<dbReference type="Pfam" id="PF00082">
    <property type="entry name" value="Peptidase_S8"/>
    <property type="match status" value="1"/>
</dbReference>
<dbReference type="PRINTS" id="PR00723">
    <property type="entry name" value="SUBTILISIN"/>
</dbReference>
<accession>A0A2P8DFW5</accession>
<evidence type="ECO:0000256" key="8">
    <source>
        <dbReference type="SAM" id="SignalP"/>
    </source>
</evidence>
<comment type="similarity">
    <text evidence="1 6">Belongs to the peptidase S8 family.</text>
</comment>
<organism evidence="10 11">
    <name type="scientific">Haloactinopolyspora alba</name>
    <dbReference type="NCBI Taxonomy" id="648780"/>
    <lineage>
        <taxon>Bacteria</taxon>
        <taxon>Bacillati</taxon>
        <taxon>Actinomycetota</taxon>
        <taxon>Actinomycetes</taxon>
        <taxon>Jiangellales</taxon>
        <taxon>Jiangellaceae</taxon>
        <taxon>Haloactinopolyspora</taxon>
    </lineage>
</organism>
<dbReference type="InterPro" id="IPR022398">
    <property type="entry name" value="Peptidase_S8_His-AS"/>
</dbReference>
<feature type="active site" description="Charge relay system" evidence="5 6">
    <location>
        <position position="281"/>
    </location>
</feature>
<dbReference type="PROSITE" id="PS51318">
    <property type="entry name" value="TAT"/>
    <property type="match status" value="1"/>
</dbReference>
<dbReference type="PROSITE" id="PS51892">
    <property type="entry name" value="SUBTILASE"/>
    <property type="match status" value="1"/>
</dbReference>
<dbReference type="InterPro" id="IPR006311">
    <property type="entry name" value="TAT_signal"/>
</dbReference>
<sequence>MRCPPLNRNGVASSRRLLPTLVTAAALAAAAAVGPAASAVGPAASGAPATTTPTSNPATGPATPSATSPAKQAPDGPAPSSGAAGIAPGDYRVTLLTGDVVALHVTADGRQNASLVNAPRGDTGREPRIVEQDGDVHVVPAEVTPYLASGALDDRLFNVTSLVRQGYHDAATKQLPLVVDTPEGPSTFSAPNGARVERRLPSVDAVSMVADKDTARSVWQHLRGPAPMVDDGATAELAGADRVWLNGRVEAALDESVPQVGAPQAWEAGFDGTGVDVAVLDSGYDPDHPDLRGQVVGSEDFTAGDGTDTVVDGNGHGTHVASTIAGTGAASDGRLRGVAPGADLLVGKVLDDSGSGYEAEIIAAMEWAVEQGADVVNMSIGSRLASDGTDPLSLAVDRLTASSGVLFVVAAGNSGPAEGTVGSPGAADVALTVGAVDKSDQPAWFSSRGPRIGDGAIKPEIVAPGVGIVAARAGGTSLGNLIDEHYTSLNGTSMATPHVAGAAAVLAQRHEDWDAGELKARLVSSSEPLDGEPISFQGAGRLDVSAALRESVTVGSGSLSVGRIPHDGDATTSSLTYTNPTDSRVTLRLSADLSRVGPDGSGRPLVRFSPRVLSIPAGGSATAEVRVSPNGAVPGEYEGHVVARDVRGRAPITRTVASAVIVPPSHTLTVEAVDAHGQPAGGPVEVVNIDTWEHRRVFLSDGEVSVEVPEGDYSVMTAIRTPAVGDATAGLTVAGEPELEIDEDVSLNYDVREAEPMTVETPRKTLMDNVELLWRRSIGSETLTSKLTAGANGDRLSVLPSDGAETGEFALWTGWHLVEPLMTVGIPDGTGGSSVVTPLLATTGHPYVGDKQLRVVDVGAGTPADFERADVEGAVALADRPADGDLFSISEAAAAAGAELLVVASDRPGVWSTTAWPSTFPTYTVRRSTGAALRSALAADPDARVDMSAIPDSTYSYELFLNESGALPAGKVYDAAELPLATVESDYHEDAADQGRRESWVPFLDGTTVGMTLSTWRNGPVQRTEYVSTEGVEWRRFGQPHGMFLNMYWTNSQVRSYEAGETYHQQWWGPLVRPGVPAITGSQRRGMPVARFTDAIRISMPHYRYGNGTLHGSIQQQLGDVSELTLRRDGELVGRSDWSEAQYTVPPGDAQYALRLQVDSGSRNWKETSVATDTTWRFRSQRTGEERTVLPLVQADYELDTGAYNQVPVGESYPLVVGPEYQPEATGPGGFDTSVEVSFDDGASWTEVPVEAVGEGRFAATVPASPEPGFATVRVTVTDADGNSMTQRIDRAWRIGMPG</sequence>
<feature type="domain" description="Peptidase S8/S53" evidence="9">
    <location>
        <begin position="272"/>
        <end position="539"/>
    </location>
</feature>
<keyword evidence="4 6" id="KW-0720">Serine protease</keyword>
<dbReference type="PANTHER" id="PTHR43806:SF65">
    <property type="entry name" value="SERINE PROTEASE APRX"/>
    <property type="match status" value="1"/>
</dbReference>
<name>A0A2P8DFW5_9ACTN</name>
<protein>
    <submittedName>
        <fullName evidence="10">Subtilisin family serine protease</fullName>
    </submittedName>
</protein>
<keyword evidence="11" id="KW-1185">Reference proteome</keyword>
<keyword evidence="3 6" id="KW-0378">Hydrolase</keyword>
<feature type="region of interest" description="Disordered" evidence="7">
    <location>
        <begin position="39"/>
        <end position="85"/>
    </location>
</feature>
<dbReference type="InterPro" id="IPR036852">
    <property type="entry name" value="Peptidase_S8/S53_dom_sf"/>
</dbReference>
<dbReference type="Proteomes" id="UP000243528">
    <property type="component" value="Unassembled WGS sequence"/>
</dbReference>
<evidence type="ECO:0000256" key="2">
    <source>
        <dbReference type="ARBA" id="ARBA00022670"/>
    </source>
</evidence>
<feature type="chain" id="PRO_5039451339" evidence="8">
    <location>
        <begin position="40"/>
        <end position="1299"/>
    </location>
</feature>
<dbReference type="InterPro" id="IPR015500">
    <property type="entry name" value="Peptidase_S8_subtilisin-rel"/>
</dbReference>
<dbReference type="Gene3D" id="3.50.30.30">
    <property type="match status" value="1"/>
</dbReference>
<evidence type="ECO:0000256" key="3">
    <source>
        <dbReference type="ARBA" id="ARBA00022801"/>
    </source>
</evidence>
<feature type="active site" description="Charge relay system" evidence="5 6">
    <location>
        <position position="316"/>
    </location>
</feature>
<evidence type="ECO:0000313" key="10">
    <source>
        <dbReference type="EMBL" id="PSK96108.1"/>
    </source>
</evidence>
<dbReference type="PROSITE" id="PS00137">
    <property type="entry name" value="SUBTILASE_HIS"/>
    <property type="match status" value="1"/>
</dbReference>
<feature type="signal peptide" evidence="8">
    <location>
        <begin position="1"/>
        <end position="39"/>
    </location>
</feature>
<evidence type="ECO:0000259" key="9">
    <source>
        <dbReference type="Pfam" id="PF00082"/>
    </source>
</evidence>
<gene>
    <name evidence="10" type="ORF">CLV30_12749</name>
</gene>
<evidence type="ECO:0000256" key="7">
    <source>
        <dbReference type="SAM" id="MobiDB-lite"/>
    </source>
</evidence>
<evidence type="ECO:0000256" key="6">
    <source>
        <dbReference type="PROSITE-ProRule" id="PRU01240"/>
    </source>
</evidence>
<reference evidence="10 11" key="1">
    <citation type="submission" date="2018-03" db="EMBL/GenBank/DDBJ databases">
        <title>Genomic Encyclopedia of Archaeal and Bacterial Type Strains, Phase II (KMG-II): from individual species to whole genera.</title>
        <authorList>
            <person name="Goeker M."/>
        </authorList>
    </citation>
    <scope>NUCLEOTIDE SEQUENCE [LARGE SCALE GENOMIC DNA]</scope>
    <source>
        <strain evidence="10 11">DSM 45211</strain>
    </source>
</reference>
<keyword evidence="2 6" id="KW-0645">Protease</keyword>
<dbReference type="SUPFAM" id="SSF52743">
    <property type="entry name" value="Subtilisin-like"/>
    <property type="match status" value="1"/>
</dbReference>
<comment type="caution">
    <text evidence="10">The sequence shown here is derived from an EMBL/GenBank/DDBJ whole genome shotgun (WGS) entry which is preliminary data.</text>
</comment>
<evidence type="ECO:0000256" key="4">
    <source>
        <dbReference type="ARBA" id="ARBA00022825"/>
    </source>
</evidence>
<evidence type="ECO:0000313" key="11">
    <source>
        <dbReference type="Proteomes" id="UP000243528"/>
    </source>
</evidence>
<dbReference type="Gene3D" id="3.40.50.200">
    <property type="entry name" value="Peptidase S8/S53 domain"/>
    <property type="match status" value="1"/>
</dbReference>
<dbReference type="OrthoDB" id="5167143at2"/>
<dbReference type="InterPro" id="IPR000209">
    <property type="entry name" value="Peptidase_S8/S53_dom"/>
</dbReference>
<keyword evidence="8" id="KW-0732">Signal</keyword>
<dbReference type="InterPro" id="IPR023828">
    <property type="entry name" value="Peptidase_S8_Ser-AS"/>
</dbReference>
<dbReference type="GO" id="GO:0004252">
    <property type="term" value="F:serine-type endopeptidase activity"/>
    <property type="evidence" value="ECO:0007669"/>
    <property type="project" value="UniProtKB-UniRule"/>
</dbReference>
<dbReference type="InterPro" id="IPR046450">
    <property type="entry name" value="PA_dom_sf"/>
</dbReference>
<dbReference type="SUPFAM" id="SSF52025">
    <property type="entry name" value="PA domain"/>
    <property type="match status" value="1"/>
</dbReference>
<dbReference type="EMBL" id="PYGE01000027">
    <property type="protein sequence ID" value="PSK96108.1"/>
    <property type="molecule type" value="Genomic_DNA"/>
</dbReference>
<evidence type="ECO:0000256" key="5">
    <source>
        <dbReference type="PIRSR" id="PIRSR615500-1"/>
    </source>
</evidence>
<dbReference type="InterPro" id="IPR050131">
    <property type="entry name" value="Peptidase_S8_subtilisin-like"/>
</dbReference>
<dbReference type="PANTHER" id="PTHR43806">
    <property type="entry name" value="PEPTIDASE S8"/>
    <property type="match status" value="1"/>
</dbReference>
<evidence type="ECO:0000256" key="1">
    <source>
        <dbReference type="ARBA" id="ARBA00011073"/>
    </source>
</evidence>
<dbReference type="CDD" id="cd07487">
    <property type="entry name" value="Peptidases_S8_1"/>
    <property type="match status" value="1"/>
</dbReference>
<feature type="active site" description="Charge relay system" evidence="5 6">
    <location>
        <position position="493"/>
    </location>
</feature>
<dbReference type="PROSITE" id="PS00138">
    <property type="entry name" value="SUBTILASE_SER"/>
    <property type="match status" value="1"/>
</dbReference>
<dbReference type="GO" id="GO:0006508">
    <property type="term" value="P:proteolysis"/>
    <property type="evidence" value="ECO:0007669"/>
    <property type="project" value="UniProtKB-KW"/>
</dbReference>
<proteinExistence type="inferred from homology"/>